<dbReference type="EMBL" id="BAAAQD010000055">
    <property type="protein sequence ID" value="GAA1575545.1"/>
    <property type="molecule type" value="Genomic_DNA"/>
</dbReference>
<reference evidence="2" key="1">
    <citation type="journal article" date="2019" name="Int. J. Syst. Evol. Microbiol.">
        <title>The Global Catalogue of Microorganisms (GCM) 10K type strain sequencing project: providing services to taxonomists for standard genome sequencing and annotation.</title>
        <authorList>
            <consortium name="The Broad Institute Genomics Platform"/>
            <consortium name="The Broad Institute Genome Sequencing Center for Infectious Disease"/>
            <person name="Wu L."/>
            <person name="Ma J."/>
        </authorList>
    </citation>
    <scope>NUCLEOTIDE SEQUENCE [LARGE SCALE GENOMIC DNA]</scope>
    <source>
        <strain evidence="2">JCM 15933</strain>
    </source>
</reference>
<dbReference type="RefSeq" id="WP_344515365.1">
    <property type="nucleotide sequence ID" value="NZ_BAAAQD010000055.1"/>
</dbReference>
<evidence type="ECO:0000313" key="1">
    <source>
        <dbReference type="EMBL" id="GAA1575545.1"/>
    </source>
</evidence>
<sequence length="138" mass="14266">MPEASITLSDLLTSVAYTLPSTASPDDRSVRQALMLAVRAATATADGAAAEDWASYAGAVQHAVQALQADPGDILALTHSAPAAGPDSLELRQAASELVKRLADLYATAAAAAFDSSTRRTIWSRVAHYLDDAAAELA</sequence>
<proteinExistence type="predicted"/>
<comment type="caution">
    <text evidence="1">The sequence shown here is derived from an EMBL/GenBank/DDBJ whole genome shotgun (WGS) entry which is preliminary data.</text>
</comment>
<dbReference type="Proteomes" id="UP001501470">
    <property type="component" value="Unassembled WGS sequence"/>
</dbReference>
<organism evidence="1 2">
    <name type="scientific">Dactylosporangium maewongense</name>
    <dbReference type="NCBI Taxonomy" id="634393"/>
    <lineage>
        <taxon>Bacteria</taxon>
        <taxon>Bacillati</taxon>
        <taxon>Actinomycetota</taxon>
        <taxon>Actinomycetes</taxon>
        <taxon>Micromonosporales</taxon>
        <taxon>Micromonosporaceae</taxon>
        <taxon>Dactylosporangium</taxon>
    </lineage>
</organism>
<name>A0ABP4PC17_9ACTN</name>
<accession>A0ABP4PC17</accession>
<gene>
    <name evidence="1" type="ORF">GCM10009827_116730</name>
</gene>
<evidence type="ECO:0000313" key="2">
    <source>
        <dbReference type="Proteomes" id="UP001501470"/>
    </source>
</evidence>
<protein>
    <submittedName>
        <fullName evidence="1">Uncharacterized protein</fullName>
    </submittedName>
</protein>
<keyword evidence="2" id="KW-1185">Reference proteome</keyword>